<dbReference type="EMBL" id="JBHUOZ010000001">
    <property type="protein sequence ID" value="MFD2919245.1"/>
    <property type="molecule type" value="Genomic_DNA"/>
</dbReference>
<dbReference type="PANTHER" id="PTHR46825:SF9">
    <property type="entry name" value="BETA-LACTAMASE-RELATED DOMAIN-CONTAINING PROTEIN"/>
    <property type="match status" value="1"/>
</dbReference>
<proteinExistence type="predicted"/>
<feature type="signal peptide" evidence="1">
    <location>
        <begin position="1"/>
        <end position="22"/>
    </location>
</feature>
<gene>
    <name evidence="3" type="ORF">ACFS6H_05925</name>
</gene>
<organism evidence="3 4">
    <name type="scientific">Terrimonas rubra</name>
    <dbReference type="NCBI Taxonomy" id="1035890"/>
    <lineage>
        <taxon>Bacteria</taxon>
        <taxon>Pseudomonadati</taxon>
        <taxon>Bacteroidota</taxon>
        <taxon>Chitinophagia</taxon>
        <taxon>Chitinophagales</taxon>
        <taxon>Chitinophagaceae</taxon>
        <taxon>Terrimonas</taxon>
    </lineage>
</organism>
<evidence type="ECO:0000256" key="1">
    <source>
        <dbReference type="SAM" id="SignalP"/>
    </source>
</evidence>
<name>A0ABW6A1R6_9BACT</name>
<dbReference type="Pfam" id="PF00144">
    <property type="entry name" value="Beta-lactamase"/>
    <property type="match status" value="1"/>
</dbReference>
<dbReference type="InterPro" id="IPR050491">
    <property type="entry name" value="AmpC-like"/>
</dbReference>
<evidence type="ECO:0000313" key="4">
    <source>
        <dbReference type="Proteomes" id="UP001597511"/>
    </source>
</evidence>
<reference evidence="4" key="1">
    <citation type="journal article" date="2019" name="Int. J. Syst. Evol. Microbiol.">
        <title>The Global Catalogue of Microorganisms (GCM) 10K type strain sequencing project: providing services to taxonomists for standard genome sequencing and annotation.</title>
        <authorList>
            <consortium name="The Broad Institute Genomics Platform"/>
            <consortium name="The Broad Institute Genome Sequencing Center for Infectious Disease"/>
            <person name="Wu L."/>
            <person name="Ma J."/>
        </authorList>
    </citation>
    <scope>NUCLEOTIDE SEQUENCE [LARGE SCALE GENOMIC DNA]</scope>
    <source>
        <strain evidence="4">KCTC 23299</strain>
    </source>
</reference>
<dbReference type="GO" id="GO:0016787">
    <property type="term" value="F:hydrolase activity"/>
    <property type="evidence" value="ECO:0007669"/>
    <property type="project" value="UniProtKB-KW"/>
</dbReference>
<dbReference type="SUPFAM" id="SSF56601">
    <property type="entry name" value="beta-lactamase/transpeptidase-like"/>
    <property type="match status" value="1"/>
</dbReference>
<dbReference type="InterPro" id="IPR001466">
    <property type="entry name" value="Beta-lactam-related"/>
</dbReference>
<evidence type="ECO:0000313" key="3">
    <source>
        <dbReference type="EMBL" id="MFD2919245.1"/>
    </source>
</evidence>
<feature type="domain" description="Beta-lactamase-related" evidence="2">
    <location>
        <begin position="39"/>
        <end position="369"/>
    </location>
</feature>
<dbReference type="EC" id="3.-.-.-" evidence="3"/>
<accession>A0ABW6A1R6</accession>
<dbReference type="PANTHER" id="PTHR46825">
    <property type="entry name" value="D-ALANYL-D-ALANINE-CARBOXYPEPTIDASE/ENDOPEPTIDASE AMPH"/>
    <property type="match status" value="1"/>
</dbReference>
<evidence type="ECO:0000259" key="2">
    <source>
        <dbReference type="Pfam" id="PF00144"/>
    </source>
</evidence>
<keyword evidence="4" id="KW-1185">Reference proteome</keyword>
<comment type="caution">
    <text evidence="3">The sequence shown here is derived from an EMBL/GenBank/DDBJ whole genome shotgun (WGS) entry which is preliminary data.</text>
</comment>
<keyword evidence="1" id="KW-0732">Signal</keyword>
<feature type="chain" id="PRO_5047306160" evidence="1">
    <location>
        <begin position="23"/>
        <end position="468"/>
    </location>
</feature>
<dbReference type="Proteomes" id="UP001597511">
    <property type="component" value="Unassembled WGS sequence"/>
</dbReference>
<keyword evidence="3" id="KW-0378">Hydrolase</keyword>
<dbReference type="Gene3D" id="3.40.710.10">
    <property type="entry name" value="DD-peptidase/beta-lactamase superfamily"/>
    <property type="match status" value="1"/>
</dbReference>
<protein>
    <submittedName>
        <fullName evidence="3">Serine hydrolase domain-containing protein</fullName>
        <ecNumber evidence="3">3.-.-.-</ecNumber>
    </submittedName>
</protein>
<dbReference type="InterPro" id="IPR012338">
    <property type="entry name" value="Beta-lactam/transpept-like"/>
</dbReference>
<sequence>MLNSFSLIFRLCLLIVVPVVSTAQQLPDSTIAQLKSGIAGFKDRYPTPSIVVAIVHGKEIVFSESLGYVDVENKVAATIDSRYPILSVTKTFTATMFMQLVQRNKILLEEDIRKYLPEYKGDKNRVTETGISFLQLATHTSGMPRNTPADVNFAKQVDRWLLNRTYYASLEPSSKKELLQSLQYIKKVHPEYQLLSYGDRQYSNLGYSMLGIALERAAKQDYSEYIVNNICKPLQMTSSGIGTESFGSTVVAKGYYFDEHLQQFVKTPVFHSNSALYAGGMYSTAKDLAKYISFQFDTSSAANKILSLKNRRMMQSLRIGWKPSYPIVLHEGGMLGYRCLVAFYPDLEIGWVILTNTTDFEFDKMNEYIGKLVSPIYKKPAPEMTKFVGTYRLQGGFDSLNIYVKDGRLYSTYLEKELPQQPLIANGNNRFKAQTHGSYSIGYNFLTNDMNGIKAVVMGQLTWVKDKD</sequence>
<dbReference type="RefSeq" id="WP_386096244.1">
    <property type="nucleotide sequence ID" value="NZ_JBHUOZ010000001.1"/>
</dbReference>